<dbReference type="NCBIfam" id="TIGR01537">
    <property type="entry name" value="portal_HK97"/>
    <property type="match status" value="1"/>
</dbReference>
<accession>A0AAP6WQ16</accession>
<organism evidence="1 2">
    <name type="scientific">Clostridium perfringens</name>
    <dbReference type="NCBI Taxonomy" id="1502"/>
    <lineage>
        <taxon>Bacteria</taxon>
        <taxon>Bacillati</taxon>
        <taxon>Bacillota</taxon>
        <taxon>Clostridia</taxon>
        <taxon>Eubacteriales</taxon>
        <taxon>Clostridiaceae</taxon>
        <taxon>Clostridium</taxon>
    </lineage>
</organism>
<sequence>MGFLRGLFNKKNNNDEKRSNYDEDIGIDISDSNFWEKFGIKLNFSVRGKRALKENTVYVCTKIRAESIGKLSLKIYKDKEEYKEHELYYLLRYKPNPLMSSINFWKCLETQRTLKGNAYAYIERDRKGKIIGLYPINSDNVTKIIDDDNFLSSLSKVWYVVTDKNGKEHKLLPDEMLHFIGDITLDGLIGIKPLDYLRCTIENGRATQEFINKFFKNGLSIKGIVQYVGDLDEKAKKIFKKEFESMSNGLENAHSISLLPFGYQFQPISLSMADAQFLENSKLTKRELAATFGMKSYHLNDLERATFNNLTEQQKDFYVTTLQSSLTVYEQEIQDKLFSQYETLQDVKAEFNVDTILRSDIKTRYEAYRIGIQGGFIEANEARRRENLPPVEGGDRLLVNGNMIPIEMAGEQYKKGGEKGGK</sequence>
<comment type="caution">
    <text evidence="1">The sequence shown here is derived from an EMBL/GenBank/DDBJ whole genome shotgun (WGS) entry which is preliminary data.</text>
</comment>
<dbReference type="Pfam" id="PF04860">
    <property type="entry name" value="Phage_portal"/>
    <property type="match status" value="1"/>
</dbReference>
<dbReference type="InterPro" id="IPR006427">
    <property type="entry name" value="Portal_HK97"/>
</dbReference>
<dbReference type="InterPro" id="IPR006944">
    <property type="entry name" value="Phage/GTA_portal"/>
</dbReference>
<dbReference type="RefSeq" id="WP_003459475.1">
    <property type="nucleotide sequence ID" value="NZ_CATNWX010000006.1"/>
</dbReference>
<proteinExistence type="predicted"/>
<protein>
    <submittedName>
        <fullName evidence="1">Phage portal protein</fullName>
    </submittedName>
</protein>
<evidence type="ECO:0000313" key="2">
    <source>
        <dbReference type="Proteomes" id="UP000481454"/>
    </source>
</evidence>
<gene>
    <name evidence="1" type="ORF">G6Z34_10880</name>
</gene>
<evidence type="ECO:0000313" key="1">
    <source>
        <dbReference type="EMBL" id="NGU30611.1"/>
    </source>
</evidence>
<dbReference type="AlphaFoldDB" id="A0AAP6WQ16"/>
<name>A0AAP6WQ16_CLOPF</name>
<dbReference type="Proteomes" id="UP000481454">
    <property type="component" value="Unassembled WGS sequence"/>
</dbReference>
<reference evidence="1 2" key="1">
    <citation type="submission" date="2020-02" db="EMBL/GenBank/DDBJ databases">
        <title>Genomic Insights into the Phylogeny and Genetic Plasticity of the Human and Animal Enteric Pathogen Clostridium perfringens.</title>
        <authorList>
            <person name="Feng Y."/>
            <person name="Hu Y."/>
        </authorList>
    </citation>
    <scope>NUCLEOTIDE SEQUENCE [LARGE SCALE GENOMIC DNA]</scope>
    <source>
        <strain evidence="1 2">CP-40</strain>
    </source>
</reference>
<dbReference type="EMBL" id="JAALLZ010000004">
    <property type="protein sequence ID" value="NGU30611.1"/>
    <property type="molecule type" value="Genomic_DNA"/>
</dbReference>